<dbReference type="EMBL" id="FNXG01000006">
    <property type="protein sequence ID" value="SEI10076.1"/>
    <property type="molecule type" value="Genomic_DNA"/>
</dbReference>
<keyword evidence="2" id="KW-1185">Reference proteome</keyword>
<protein>
    <recommendedName>
        <fullName evidence="3">Head-tail adaptor</fullName>
    </recommendedName>
</protein>
<organism evidence="1 2">
    <name type="scientific">Paracoccus alkenifer</name>
    <dbReference type="NCBI Taxonomy" id="65735"/>
    <lineage>
        <taxon>Bacteria</taxon>
        <taxon>Pseudomonadati</taxon>
        <taxon>Pseudomonadota</taxon>
        <taxon>Alphaproteobacteria</taxon>
        <taxon>Rhodobacterales</taxon>
        <taxon>Paracoccaceae</taxon>
        <taxon>Paracoccus</taxon>
    </lineage>
</organism>
<evidence type="ECO:0000313" key="1">
    <source>
        <dbReference type="EMBL" id="SEI10076.1"/>
    </source>
</evidence>
<dbReference type="RefSeq" id="WP_090848778.1">
    <property type="nucleotide sequence ID" value="NZ_FNXG01000006.1"/>
</dbReference>
<gene>
    <name evidence="1" type="ORF">SAMN04488075_2866</name>
</gene>
<evidence type="ECO:0000313" key="2">
    <source>
        <dbReference type="Proteomes" id="UP000199125"/>
    </source>
</evidence>
<accession>A0A1H6NHN7</accession>
<dbReference type="Pfam" id="PF05354">
    <property type="entry name" value="Phage_attach"/>
    <property type="match status" value="1"/>
</dbReference>
<dbReference type="OrthoDB" id="7693309at2"/>
<dbReference type="Proteomes" id="UP000199125">
    <property type="component" value="Unassembled WGS sequence"/>
</dbReference>
<dbReference type="InterPro" id="IPR008018">
    <property type="entry name" value="Phage_tail_attach_FII"/>
</dbReference>
<sequence length="110" mass="12224">MASIFDGMTGLFTDVFGGSVIYSSAREGWSRVVPSIFREAPIEVEGADGQIVRIETPTWRVPRDQAPRVRRGDRITLQRGQVYEIMVVHPTGSPAPDAFFICECQLVEVP</sequence>
<proteinExistence type="predicted"/>
<dbReference type="AlphaFoldDB" id="A0A1H6NHN7"/>
<evidence type="ECO:0008006" key="3">
    <source>
        <dbReference type="Google" id="ProtNLM"/>
    </source>
</evidence>
<dbReference type="GO" id="GO:0019068">
    <property type="term" value="P:virion assembly"/>
    <property type="evidence" value="ECO:0007669"/>
    <property type="project" value="InterPro"/>
</dbReference>
<name>A0A1H6NHN7_9RHOB</name>
<dbReference type="STRING" id="65735.SAMN04488075_2866"/>
<reference evidence="2" key="1">
    <citation type="submission" date="2016-10" db="EMBL/GenBank/DDBJ databases">
        <authorList>
            <person name="Varghese N."/>
            <person name="Submissions S."/>
        </authorList>
    </citation>
    <scope>NUCLEOTIDE SEQUENCE [LARGE SCALE GENOMIC DNA]</scope>
    <source>
        <strain evidence="2">DSM 11593</strain>
    </source>
</reference>